<comment type="caution">
    <text evidence="2">The sequence shown here is derived from an EMBL/GenBank/DDBJ whole genome shotgun (WGS) entry which is preliminary data.</text>
</comment>
<protein>
    <submittedName>
        <fullName evidence="2">N-acetyltransferase</fullName>
    </submittedName>
</protein>
<accession>A0A241XSM9</accession>
<dbReference type="SUPFAM" id="SSF55729">
    <property type="entry name" value="Acyl-CoA N-acyltransferases (Nat)"/>
    <property type="match status" value="1"/>
</dbReference>
<keyword evidence="2" id="KW-0808">Transferase</keyword>
<dbReference type="AlphaFoldDB" id="A0A241XSM9"/>
<proteinExistence type="predicted"/>
<reference evidence="2 3" key="1">
    <citation type="submission" date="2017-05" db="EMBL/GenBank/DDBJ databases">
        <authorList>
            <person name="Song R."/>
            <person name="Chenine A.L."/>
            <person name="Ruprecht R.M."/>
        </authorList>
    </citation>
    <scope>NUCLEOTIDE SEQUENCE [LARGE SCALE GENOMIC DNA]</scope>
    <source>
        <strain evidence="2 3">S567_C10_BS</strain>
    </source>
</reference>
<evidence type="ECO:0000313" key="2">
    <source>
        <dbReference type="EMBL" id="OTI63424.1"/>
    </source>
</evidence>
<organism evidence="2 3">
    <name type="scientific">Pseudomonas aeruginosa</name>
    <dbReference type="NCBI Taxonomy" id="287"/>
    <lineage>
        <taxon>Bacteria</taxon>
        <taxon>Pseudomonadati</taxon>
        <taxon>Pseudomonadota</taxon>
        <taxon>Gammaproteobacteria</taxon>
        <taxon>Pseudomonadales</taxon>
        <taxon>Pseudomonadaceae</taxon>
        <taxon>Pseudomonas</taxon>
    </lineage>
</organism>
<dbReference type="InterPro" id="IPR000182">
    <property type="entry name" value="GNAT_dom"/>
</dbReference>
<feature type="domain" description="N-acetyltransferase" evidence="1">
    <location>
        <begin position="20"/>
        <end position="174"/>
    </location>
</feature>
<name>A0A241XSM9_PSEAI</name>
<sequence>MWDRLRQAAGFFRGIRYVEPEVGQATSEEIEGFTELLQIEAGNGHFTGPKTMVDAVQYVWELQAANEAVSRGKPAMVTTYAVRVQGQAIGLCVLRATENAAVLDLNVVLIKSKWRKRGFGRYAIDAFRTELASTGRRMLVRCMPASAGMISLLQQMGFEEVPAGSGTARHFLTT</sequence>
<dbReference type="InterPro" id="IPR016181">
    <property type="entry name" value="Acyl_CoA_acyltransferase"/>
</dbReference>
<dbReference type="PROSITE" id="PS51186">
    <property type="entry name" value="GNAT"/>
    <property type="match status" value="1"/>
</dbReference>
<evidence type="ECO:0000259" key="1">
    <source>
        <dbReference type="PROSITE" id="PS51186"/>
    </source>
</evidence>
<gene>
    <name evidence="2" type="ORF">CAZ10_09930</name>
</gene>
<dbReference type="GO" id="GO:0016747">
    <property type="term" value="F:acyltransferase activity, transferring groups other than amino-acyl groups"/>
    <property type="evidence" value="ECO:0007669"/>
    <property type="project" value="InterPro"/>
</dbReference>
<evidence type="ECO:0000313" key="3">
    <source>
        <dbReference type="Proteomes" id="UP000194857"/>
    </source>
</evidence>
<dbReference type="Gene3D" id="3.40.630.30">
    <property type="match status" value="1"/>
</dbReference>
<dbReference type="EMBL" id="NFFZ01000004">
    <property type="protein sequence ID" value="OTI63424.1"/>
    <property type="molecule type" value="Genomic_DNA"/>
</dbReference>
<dbReference type="Proteomes" id="UP000194857">
    <property type="component" value="Unassembled WGS sequence"/>
</dbReference>